<dbReference type="Gene3D" id="1.25.40.10">
    <property type="entry name" value="Tetratricopeptide repeat domain"/>
    <property type="match status" value="2"/>
</dbReference>
<accession>A0A0R1U3Q2</accession>
<dbReference type="Pfam" id="PF13432">
    <property type="entry name" value="TPR_16"/>
    <property type="match status" value="2"/>
</dbReference>
<dbReference type="PATRIC" id="fig|1423783.4.peg.1787"/>
<name>A0A0R1U3Q2_9LACO</name>
<evidence type="ECO:0000313" key="2">
    <source>
        <dbReference type="Proteomes" id="UP000051922"/>
    </source>
</evidence>
<dbReference type="InterPro" id="IPR011990">
    <property type="entry name" value="TPR-like_helical_dom_sf"/>
</dbReference>
<comment type="caution">
    <text evidence="1">The sequence shown here is derived from an EMBL/GenBank/DDBJ whole genome shotgun (WGS) entry which is preliminary data.</text>
</comment>
<evidence type="ECO:0000313" key="1">
    <source>
        <dbReference type="EMBL" id="KRL85573.1"/>
    </source>
</evidence>
<dbReference type="STRING" id="1423783.FC50_GL001746"/>
<gene>
    <name evidence="1" type="ORF">FC50_GL001746</name>
</gene>
<sequence length="234" mass="25161">MNMTAHDDAIEQFNHGEQEAGIQAAVRDIDAHPHDASRYSVLATMLITVRAYDQATTLITRALGLFPDNPELRYSWGLLAYTQQDLQDALARLLPLTSGPAAASGSLRADADYMVALCYNDLGQSARALAFAMTAHDLNPSARDAVVLMANILLALGEFKAAVDALEPYLDQNDAHIDFAYGMALTASGRDGSAYLDAAKQADPAAFANQSSQIHDIARFLKLGQTDTEDSQDA</sequence>
<organism evidence="1 2">
    <name type="scientific">Lacticaseibacillus pantheris DSM 15945 = JCM 12539 = NBRC 106106</name>
    <dbReference type="NCBI Taxonomy" id="1423783"/>
    <lineage>
        <taxon>Bacteria</taxon>
        <taxon>Bacillati</taxon>
        <taxon>Bacillota</taxon>
        <taxon>Bacilli</taxon>
        <taxon>Lactobacillales</taxon>
        <taxon>Lactobacillaceae</taxon>
        <taxon>Lacticaseibacillus</taxon>
    </lineage>
</organism>
<reference evidence="1 2" key="1">
    <citation type="journal article" date="2015" name="Genome Announc.">
        <title>Expanding the biotechnology potential of lactobacilli through comparative genomics of 213 strains and associated genera.</title>
        <authorList>
            <person name="Sun Z."/>
            <person name="Harris H.M."/>
            <person name="McCann A."/>
            <person name="Guo C."/>
            <person name="Argimon S."/>
            <person name="Zhang W."/>
            <person name="Yang X."/>
            <person name="Jeffery I.B."/>
            <person name="Cooney J.C."/>
            <person name="Kagawa T.F."/>
            <person name="Liu W."/>
            <person name="Song Y."/>
            <person name="Salvetti E."/>
            <person name="Wrobel A."/>
            <person name="Rasinkangas P."/>
            <person name="Parkhill J."/>
            <person name="Rea M.C."/>
            <person name="O'Sullivan O."/>
            <person name="Ritari J."/>
            <person name="Douillard F.P."/>
            <person name="Paul Ross R."/>
            <person name="Yang R."/>
            <person name="Briner A.E."/>
            <person name="Felis G.E."/>
            <person name="de Vos W.M."/>
            <person name="Barrangou R."/>
            <person name="Klaenhammer T.R."/>
            <person name="Caufield P.W."/>
            <person name="Cui Y."/>
            <person name="Zhang H."/>
            <person name="O'Toole P.W."/>
        </authorList>
    </citation>
    <scope>NUCLEOTIDE SEQUENCE [LARGE SCALE GENOMIC DNA]</scope>
    <source>
        <strain evidence="1 2">DSM 15945</strain>
    </source>
</reference>
<dbReference type="SUPFAM" id="SSF48452">
    <property type="entry name" value="TPR-like"/>
    <property type="match status" value="1"/>
</dbReference>
<proteinExistence type="predicted"/>
<protein>
    <submittedName>
        <fullName evidence="1">TPR repeats containing protein</fullName>
    </submittedName>
</protein>
<dbReference type="AlphaFoldDB" id="A0A0R1U3Q2"/>
<dbReference type="EMBL" id="AZFJ01000052">
    <property type="protein sequence ID" value="KRL85573.1"/>
    <property type="molecule type" value="Genomic_DNA"/>
</dbReference>
<dbReference type="Proteomes" id="UP000051922">
    <property type="component" value="Unassembled WGS sequence"/>
</dbReference>
<keyword evidence="2" id="KW-1185">Reference proteome</keyword>